<keyword evidence="5" id="KW-0560">Oxidoreductase</keyword>
<dbReference type="GO" id="GO:0016491">
    <property type="term" value="F:oxidoreductase activity"/>
    <property type="evidence" value="ECO:0007669"/>
    <property type="project" value="UniProtKB-KW"/>
</dbReference>
<gene>
    <name evidence="7" type="ORF">QBC37DRAFT_460183</name>
</gene>
<evidence type="ECO:0000256" key="2">
    <source>
        <dbReference type="ARBA" id="ARBA00005466"/>
    </source>
</evidence>
<dbReference type="InterPro" id="IPR006094">
    <property type="entry name" value="Oxid_FAD_bind_N"/>
</dbReference>
<name>A0AAN6XV46_9PEZI</name>
<dbReference type="AlphaFoldDB" id="A0AAN6XV46"/>
<evidence type="ECO:0000259" key="6">
    <source>
        <dbReference type="PROSITE" id="PS51387"/>
    </source>
</evidence>
<dbReference type="PANTHER" id="PTHR42973">
    <property type="entry name" value="BINDING OXIDOREDUCTASE, PUTATIVE (AFU_ORTHOLOGUE AFUA_1G17690)-RELATED"/>
    <property type="match status" value="1"/>
</dbReference>
<evidence type="ECO:0000256" key="5">
    <source>
        <dbReference type="ARBA" id="ARBA00023002"/>
    </source>
</evidence>
<dbReference type="InterPro" id="IPR036318">
    <property type="entry name" value="FAD-bd_PCMH-like_sf"/>
</dbReference>
<keyword evidence="4" id="KW-0274">FAD</keyword>
<keyword evidence="8" id="KW-1185">Reference proteome</keyword>
<proteinExistence type="inferred from homology"/>
<dbReference type="GO" id="GO:0071949">
    <property type="term" value="F:FAD binding"/>
    <property type="evidence" value="ECO:0007669"/>
    <property type="project" value="InterPro"/>
</dbReference>
<dbReference type="EMBL" id="MU858451">
    <property type="protein sequence ID" value="KAK4206281.1"/>
    <property type="molecule type" value="Genomic_DNA"/>
</dbReference>
<dbReference type="PROSITE" id="PS51387">
    <property type="entry name" value="FAD_PCMH"/>
    <property type="match status" value="1"/>
</dbReference>
<dbReference type="Gene3D" id="3.40.462.20">
    <property type="match status" value="1"/>
</dbReference>
<keyword evidence="3" id="KW-0285">Flavoprotein</keyword>
<dbReference type="InterPro" id="IPR050416">
    <property type="entry name" value="FAD-linked_Oxidoreductase"/>
</dbReference>
<dbReference type="Pfam" id="PF01565">
    <property type="entry name" value="FAD_binding_4"/>
    <property type="match status" value="1"/>
</dbReference>
<evidence type="ECO:0000313" key="8">
    <source>
        <dbReference type="Proteomes" id="UP001301769"/>
    </source>
</evidence>
<dbReference type="PANTHER" id="PTHR42973:SF9">
    <property type="entry name" value="FAD-BINDING PCMH-TYPE DOMAIN-CONTAINING PROTEIN-RELATED"/>
    <property type="match status" value="1"/>
</dbReference>
<evidence type="ECO:0000313" key="7">
    <source>
        <dbReference type="EMBL" id="KAK4206281.1"/>
    </source>
</evidence>
<dbReference type="Proteomes" id="UP001301769">
    <property type="component" value="Unassembled WGS sequence"/>
</dbReference>
<comment type="similarity">
    <text evidence="2">Belongs to the oxygen-dependent FAD-linked oxidoreductase family.</text>
</comment>
<reference evidence="7" key="2">
    <citation type="submission" date="2023-05" db="EMBL/GenBank/DDBJ databases">
        <authorList>
            <consortium name="Lawrence Berkeley National Laboratory"/>
            <person name="Steindorff A."/>
            <person name="Hensen N."/>
            <person name="Bonometti L."/>
            <person name="Westerberg I."/>
            <person name="Brannstrom I.O."/>
            <person name="Guillou S."/>
            <person name="Cros-Aarteil S."/>
            <person name="Calhoun S."/>
            <person name="Haridas S."/>
            <person name="Kuo A."/>
            <person name="Mondo S."/>
            <person name="Pangilinan J."/>
            <person name="Riley R."/>
            <person name="Labutti K."/>
            <person name="Andreopoulos B."/>
            <person name="Lipzen A."/>
            <person name="Chen C."/>
            <person name="Yanf M."/>
            <person name="Daum C."/>
            <person name="Ng V."/>
            <person name="Clum A."/>
            <person name="Ohm R."/>
            <person name="Martin F."/>
            <person name="Silar P."/>
            <person name="Natvig D."/>
            <person name="Lalanne C."/>
            <person name="Gautier V."/>
            <person name="Ament-Velasquez S.L."/>
            <person name="Kruys A."/>
            <person name="Hutchinson M.I."/>
            <person name="Powell A.J."/>
            <person name="Barry K."/>
            <person name="Miller A.N."/>
            <person name="Grigoriev I.V."/>
            <person name="Debuchy R."/>
            <person name="Gladieux P."/>
            <person name="Thoren M.H."/>
            <person name="Johannesson H."/>
        </authorList>
    </citation>
    <scope>NUCLEOTIDE SEQUENCE</scope>
    <source>
        <strain evidence="7">PSN293</strain>
    </source>
</reference>
<dbReference type="InterPro" id="IPR016169">
    <property type="entry name" value="FAD-bd_PCMH_sub2"/>
</dbReference>
<reference evidence="7" key="1">
    <citation type="journal article" date="2023" name="Mol. Phylogenet. Evol.">
        <title>Genome-scale phylogeny and comparative genomics of the fungal order Sordariales.</title>
        <authorList>
            <person name="Hensen N."/>
            <person name="Bonometti L."/>
            <person name="Westerberg I."/>
            <person name="Brannstrom I.O."/>
            <person name="Guillou S."/>
            <person name="Cros-Aarteil S."/>
            <person name="Calhoun S."/>
            <person name="Haridas S."/>
            <person name="Kuo A."/>
            <person name="Mondo S."/>
            <person name="Pangilinan J."/>
            <person name="Riley R."/>
            <person name="LaButti K."/>
            <person name="Andreopoulos B."/>
            <person name="Lipzen A."/>
            <person name="Chen C."/>
            <person name="Yan M."/>
            <person name="Daum C."/>
            <person name="Ng V."/>
            <person name="Clum A."/>
            <person name="Steindorff A."/>
            <person name="Ohm R.A."/>
            <person name="Martin F."/>
            <person name="Silar P."/>
            <person name="Natvig D.O."/>
            <person name="Lalanne C."/>
            <person name="Gautier V."/>
            <person name="Ament-Velasquez S.L."/>
            <person name="Kruys A."/>
            <person name="Hutchinson M.I."/>
            <person name="Powell A.J."/>
            <person name="Barry K."/>
            <person name="Miller A.N."/>
            <person name="Grigoriev I.V."/>
            <person name="Debuchy R."/>
            <person name="Gladieux P."/>
            <person name="Hiltunen Thoren M."/>
            <person name="Johannesson H."/>
        </authorList>
    </citation>
    <scope>NUCLEOTIDE SEQUENCE</scope>
    <source>
        <strain evidence="7">PSN293</strain>
    </source>
</reference>
<evidence type="ECO:0000256" key="3">
    <source>
        <dbReference type="ARBA" id="ARBA00022630"/>
    </source>
</evidence>
<dbReference type="Pfam" id="PF08031">
    <property type="entry name" value="BBE"/>
    <property type="match status" value="1"/>
</dbReference>
<feature type="domain" description="FAD-binding PCMH-type" evidence="6">
    <location>
        <begin position="80"/>
        <end position="254"/>
    </location>
</feature>
<comment type="caution">
    <text evidence="7">The sequence shown here is derived from an EMBL/GenBank/DDBJ whole genome shotgun (WGS) entry which is preliminary data.</text>
</comment>
<accession>A0AAN6XV46</accession>
<protein>
    <recommendedName>
        <fullName evidence="6">FAD-binding PCMH-type domain-containing protein</fullName>
    </recommendedName>
</protein>
<dbReference type="Gene3D" id="3.30.465.10">
    <property type="match status" value="1"/>
</dbReference>
<comment type="cofactor">
    <cofactor evidence="1">
        <name>FAD</name>
        <dbReference type="ChEBI" id="CHEBI:57692"/>
    </cofactor>
</comment>
<dbReference type="SUPFAM" id="SSF56176">
    <property type="entry name" value="FAD-binding/transporter-associated domain-like"/>
    <property type="match status" value="1"/>
</dbReference>
<organism evidence="7 8">
    <name type="scientific">Rhypophila decipiens</name>
    <dbReference type="NCBI Taxonomy" id="261697"/>
    <lineage>
        <taxon>Eukaryota</taxon>
        <taxon>Fungi</taxon>
        <taxon>Dikarya</taxon>
        <taxon>Ascomycota</taxon>
        <taxon>Pezizomycotina</taxon>
        <taxon>Sordariomycetes</taxon>
        <taxon>Sordariomycetidae</taxon>
        <taxon>Sordariales</taxon>
        <taxon>Naviculisporaceae</taxon>
        <taxon>Rhypophila</taxon>
    </lineage>
</organism>
<evidence type="ECO:0000256" key="4">
    <source>
        <dbReference type="ARBA" id="ARBA00022827"/>
    </source>
</evidence>
<dbReference type="InterPro" id="IPR016166">
    <property type="entry name" value="FAD-bd_PCMH"/>
</dbReference>
<evidence type="ECO:0000256" key="1">
    <source>
        <dbReference type="ARBA" id="ARBA00001974"/>
    </source>
</evidence>
<sequence length="513" mass="55942">MDPSDIGDPADGGAAYLGELNSSFGPGNVDLSVRPRTKAQNAVPIIPQNIVQDLGKHLSKDALVVLPSSPAYPTLSRRWQDGGRPTYGVIVVPANEKDVSEAVKYANKHSLPFLATVGGHGTYYGMAKMQNGMGIYLRNLTKLEVQKDGKSAIIGGGLRVEDVISGLWEKGKQTLTGTCNCVGATSPALGGGHGFLQGQFGLPADQIISARVVLGSGKVITVSEKENKDLYWGLKGAGHNFGIVTEMKYKIYDAVRPEWSYIYFTFQGSQLEKLYGVLNKMMAYQPPEAIHWSVWSKNATADPVHPVILNSIIFNGPMSALLAYAKPLIDLPNLDVYSGTTIYPGLAEVAGYTTDGFLCQYKGKLALWPADVRTYEIGALRKWYNLFDTMVNTEPALAGSFGLLEGYSTQAVQRVPEDSTAFALRKEKLLLASIIHYTPTGNATLDNVATAWGVAMREAAQGTQKKKSYVNYAQGDETIQEVYGYEPWRINRLKALKKKYDPKGQFSFFNPIA</sequence>
<dbReference type="InterPro" id="IPR012951">
    <property type="entry name" value="BBE"/>
</dbReference>